<dbReference type="RefSeq" id="WP_166757401.1">
    <property type="nucleotide sequence ID" value="NZ_BAABJU010000011.1"/>
</dbReference>
<organism evidence="3 4">
    <name type="scientific">Modestobacter marinus</name>
    <dbReference type="NCBI Taxonomy" id="477641"/>
    <lineage>
        <taxon>Bacteria</taxon>
        <taxon>Bacillati</taxon>
        <taxon>Actinomycetota</taxon>
        <taxon>Actinomycetes</taxon>
        <taxon>Geodermatophilales</taxon>
        <taxon>Geodermatophilaceae</taxon>
        <taxon>Modestobacter</taxon>
    </lineage>
</organism>
<dbReference type="EMBL" id="JAAMPA010000003">
    <property type="protein sequence ID" value="NIH69830.1"/>
    <property type="molecule type" value="Genomic_DNA"/>
</dbReference>
<feature type="domain" description="ABM" evidence="1">
    <location>
        <begin position="20"/>
        <end position="111"/>
    </location>
</feature>
<dbReference type="PROSITE" id="PS51725">
    <property type="entry name" value="ABM"/>
    <property type="match status" value="1"/>
</dbReference>
<dbReference type="GO" id="GO:0004497">
    <property type="term" value="F:monooxygenase activity"/>
    <property type="evidence" value="ECO:0007669"/>
    <property type="project" value="UniProtKB-KW"/>
</dbReference>
<protein>
    <submittedName>
        <fullName evidence="3">Heme-degrading monooxygenase HmoA</fullName>
    </submittedName>
</protein>
<evidence type="ECO:0000313" key="4">
    <source>
        <dbReference type="Proteomes" id="UP000552836"/>
    </source>
</evidence>
<dbReference type="InterPro" id="IPR007138">
    <property type="entry name" value="ABM_dom"/>
</dbReference>
<reference evidence="2" key="4">
    <citation type="submission" date="2024-05" db="EMBL/GenBank/DDBJ databases">
        <authorList>
            <person name="Sun Q."/>
            <person name="Zhou Y."/>
        </authorList>
    </citation>
    <scope>NUCLEOTIDE SEQUENCE</scope>
    <source>
        <strain evidence="2">CGMCC 4.5581</strain>
    </source>
</reference>
<dbReference type="Pfam" id="PF03992">
    <property type="entry name" value="ABM"/>
    <property type="match status" value="1"/>
</dbReference>
<keyword evidence="5" id="KW-1185">Reference proteome</keyword>
<keyword evidence="3" id="KW-0503">Monooxygenase</keyword>
<dbReference type="Proteomes" id="UP000552836">
    <property type="component" value="Unassembled WGS sequence"/>
</dbReference>
<reference evidence="3 4" key="3">
    <citation type="submission" date="2020-02" db="EMBL/GenBank/DDBJ databases">
        <title>Sequencing the genomes of 1000 actinobacteria strains.</title>
        <authorList>
            <person name="Klenk H.-P."/>
        </authorList>
    </citation>
    <scope>NUCLEOTIDE SEQUENCE [LARGE SCALE GENOMIC DNA]</scope>
    <source>
        <strain evidence="3 4">DSM 45201</strain>
    </source>
</reference>
<evidence type="ECO:0000313" key="3">
    <source>
        <dbReference type="EMBL" id="NIH69830.1"/>
    </source>
</evidence>
<dbReference type="AlphaFoldDB" id="A0A846M5S8"/>
<accession>A0A846M5S8</accession>
<comment type="caution">
    <text evidence="3">The sequence shown here is derived from an EMBL/GenBank/DDBJ whole genome shotgun (WGS) entry which is preliminary data.</text>
</comment>
<reference evidence="2" key="1">
    <citation type="journal article" date="2014" name="Int. J. Syst. Evol. Microbiol.">
        <title>Complete genome of a new Firmicutes species belonging to the dominant human colonic microbiota ('Ruminococcus bicirculans') reveals two chromosomes and a selective capacity to utilize plant glucans.</title>
        <authorList>
            <consortium name="NISC Comparative Sequencing Program"/>
            <person name="Wegmann U."/>
            <person name="Louis P."/>
            <person name="Goesmann A."/>
            <person name="Henrissat B."/>
            <person name="Duncan S.H."/>
            <person name="Flint H.J."/>
        </authorList>
    </citation>
    <scope>NUCLEOTIDE SEQUENCE</scope>
    <source>
        <strain evidence="2">CGMCC 4.5581</strain>
    </source>
</reference>
<gene>
    <name evidence="3" type="ORF">FB380_004328</name>
    <name evidence="2" type="ORF">GCM10011589_41940</name>
</gene>
<dbReference type="SUPFAM" id="SSF54909">
    <property type="entry name" value="Dimeric alpha+beta barrel"/>
    <property type="match status" value="2"/>
</dbReference>
<reference evidence="5" key="2">
    <citation type="journal article" date="2019" name="Int. J. Syst. Evol. Microbiol.">
        <title>The Global Catalogue of Microorganisms (GCM) 10K type strain sequencing project: providing services to taxonomists for standard genome sequencing and annotation.</title>
        <authorList>
            <consortium name="The Broad Institute Genomics Platform"/>
            <consortium name="The Broad Institute Genome Sequencing Center for Infectious Disease"/>
            <person name="Wu L."/>
            <person name="Ma J."/>
        </authorList>
    </citation>
    <scope>NUCLEOTIDE SEQUENCE [LARGE SCALE GENOMIC DNA]</scope>
    <source>
        <strain evidence="5">CGMCC 4.5581</strain>
    </source>
</reference>
<evidence type="ECO:0000313" key="5">
    <source>
        <dbReference type="Proteomes" id="UP000648663"/>
    </source>
</evidence>
<proteinExistence type="predicted"/>
<evidence type="ECO:0000259" key="1">
    <source>
        <dbReference type="PROSITE" id="PS51725"/>
    </source>
</evidence>
<dbReference type="InterPro" id="IPR011008">
    <property type="entry name" value="Dimeric_a/b-barrel"/>
</dbReference>
<dbReference type="Proteomes" id="UP000648663">
    <property type="component" value="Unassembled WGS sequence"/>
</dbReference>
<dbReference type="EMBL" id="BMMI01000009">
    <property type="protein sequence ID" value="GGL81272.1"/>
    <property type="molecule type" value="Genomic_DNA"/>
</dbReference>
<name>A0A846M5S8_9ACTN</name>
<evidence type="ECO:0000313" key="2">
    <source>
        <dbReference type="EMBL" id="GGL81272.1"/>
    </source>
</evidence>
<keyword evidence="3" id="KW-0560">Oxidoreductase</keyword>
<sequence>MSTARIAVPSTIIRPGADPLTAINFLHVEEEDQARLVDVMVTAAQHMAGTPGNVSLNVLRSLDGSRIVSYGQWSDEQGLQAAERVDPVPELVERVRALTVNHPRPRLYSVVYADDRSPEGVSVISPSYTGAIFINEITTQPPTQARLLELVIANNQIQSQNTSGYRSANFHRSTDGERAVNYSLWDTAEHCIQAISAMADMDENLAETVEIASPDFRFYELVHASHA</sequence>
<dbReference type="Gene3D" id="3.30.70.100">
    <property type="match status" value="2"/>
</dbReference>